<feature type="region of interest" description="Disordered" evidence="7">
    <location>
        <begin position="1"/>
        <end position="34"/>
    </location>
</feature>
<evidence type="ECO:0000256" key="3">
    <source>
        <dbReference type="ARBA" id="ARBA00022448"/>
    </source>
</evidence>
<evidence type="ECO:0000313" key="11">
    <source>
        <dbReference type="Proteomes" id="UP000268823"/>
    </source>
</evidence>
<dbReference type="InterPro" id="IPR036259">
    <property type="entry name" value="MFS_trans_sf"/>
</dbReference>
<evidence type="ECO:0000256" key="6">
    <source>
        <dbReference type="ARBA" id="ARBA00023136"/>
    </source>
</evidence>
<dbReference type="VEuPathDB" id="FungiDB:BTJ68_12268"/>
<proteinExistence type="inferred from homology"/>
<keyword evidence="5 8" id="KW-1133">Transmembrane helix</keyword>
<evidence type="ECO:0000256" key="4">
    <source>
        <dbReference type="ARBA" id="ARBA00022692"/>
    </source>
</evidence>
<dbReference type="PRINTS" id="PR00171">
    <property type="entry name" value="SUGRTRNSPORT"/>
</dbReference>
<feature type="transmembrane region" description="Helical" evidence="8">
    <location>
        <begin position="440"/>
        <end position="459"/>
    </location>
</feature>
<evidence type="ECO:0000256" key="7">
    <source>
        <dbReference type="SAM" id="MobiDB-lite"/>
    </source>
</evidence>
<dbReference type="OrthoDB" id="8120565at2759"/>
<keyword evidence="6 8" id="KW-0472">Membrane</keyword>
<evidence type="ECO:0000259" key="9">
    <source>
        <dbReference type="PROSITE" id="PS50850"/>
    </source>
</evidence>
<feature type="domain" description="Major facilitator superfamily (MFS) profile" evidence="9">
    <location>
        <begin position="63"/>
        <end position="533"/>
    </location>
</feature>
<dbReference type="EMBL" id="QWIR01000062">
    <property type="protein sequence ID" value="RMY89607.1"/>
    <property type="molecule type" value="Genomic_DNA"/>
</dbReference>
<feature type="transmembrane region" description="Helical" evidence="8">
    <location>
        <begin position="511"/>
        <end position="529"/>
    </location>
</feature>
<reference evidence="10 11" key="1">
    <citation type="journal article" date="2018" name="BMC Genomics">
        <title>Genomic evidence for intraspecific hybridization in a clonal and extremely halotolerant yeast.</title>
        <authorList>
            <person name="Gostincar C."/>
            <person name="Stajich J.E."/>
            <person name="Zupancic J."/>
            <person name="Zalar P."/>
            <person name="Gunde-Cimerman N."/>
        </authorList>
    </citation>
    <scope>NUCLEOTIDE SEQUENCE [LARGE SCALE GENOMIC DNA]</scope>
    <source>
        <strain evidence="10 11">EXF-2788</strain>
    </source>
</reference>
<dbReference type="PROSITE" id="PS00217">
    <property type="entry name" value="SUGAR_TRANSPORT_2"/>
    <property type="match status" value="1"/>
</dbReference>
<feature type="transmembrane region" description="Helical" evidence="8">
    <location>
        <begin position="380"/>
        <end position="401"/>
    </location>
</feature>
<dbReference type="InterPro" id="IPR005829">
    <property type="entry name" value="Sugar_transporter_CS"/>
</dbReference>
<gene>
    <name evidence="10" type="ORF">D0861_04124</name>
</gene>
<sequence length="573" mass="62468">MGFDQEKPTAMADGASNVEHRETPSLPHAKFDTGSTPLAEDGVAYGPPGVRGLFSSGPFILCTAFLASMGGFSFGYDQGVISVINTLPQFHAVIPRAETAFGKGFMTGMLLLGAFVGCWFYPYIADRWSRKKALLVSSIIFIIGGIMMTAAYDYGTLVAGRAIGGVGTGTLALGAPLYISEVSPPHLRGTLLVLESVSLVAGVIIAFWISFACKDLPGEVSWRLPFALQNVSALLLGVMIQFFPYSPRWLAMKDRHEDCLASLCKLRGLPTDDHRVQAEYRGIITEVRIQNVMLERRHPGISGVKLEVAQWLHLLSKKRWRRTAAGVGVTFFQQFQGVNVSTMQFPCQIADLLTSRSRLLFVNYAPTLFVNIGQSEGMALILSGVFNCLQLVGVIIAFLLIDRVGRRPLAIFGSMGMTTCYVIIAGLVGIYAGNWSNNTSAGWACVAMAFLFIIIYGASYSPLGWALPPEIFPISLRSKGVALSVSINWLSNFIVGIATPPMFEDIGFGTYVFFACFCALAAIWAFFLVPETMNKTLEQVDEAFGDFSGQEEQDVMWEIMGAETVSPRKNEMA</sequence>
<evidence type="ECO:0000256" key="2">
    <source>
        <dbReference type="ARBA" id="ARBA00010992"/>
    </source>
</evidence>
<feature type="transmembrane region" description="Helical" evidence="8">
    <location>
        <begin position="480"/>
        <end position="499"/>
    </location>
</feature>
<dbReference type="Gene3D" id="1.20.1250.20">
    <property type="entry name" value="MFS general substrate transporter like domains"/>
    <property type="match status" value="1"/>
</dbReference>
<dbReference type="FunFam" id="1.20.1250.20:FF:000026">
    <property type="entry name" value="MFS quinate transporter QutD"/>
    <property type="match status" value="1"/>
</dbReference>
<organism evidence="10 11">
    <name type="scientific">Hortaea werneckii</name>
    <name type="common">Black yeast</name>
    <name type="synonym">Cladosporium werneckii</name>
    <dbReference type="NCBI Taxonomy" id="91943"/>
    <lineage>
        <taxon>Eukaryota</taxon>
        <taxon>Fungi</taxon>
        <taxon>Dikarya</taxon>
        <taxon>Ascomycota</taxon>
        <taxon>Pezizomycotina</taxon>
        <taxon>Dothideomycetes</taxon>
        <taxon>Dothideomycetidae</taxon>
        <taxon>Mycosphaerellales</taxon>
        <taxon>Teratosphaeriaceae</taxon>
        <taxon>Hortaea</taxon>
    </lineage>
</organism>
<dbReference type="Proteomes" id="UP000268823">
    <property type="component" value="Unassembled WGS sequence"/>
</dbReference>
<evidence type="ECO:0000256" key="1">
    <source>
        <dbReference type="ARBA" id="ARBA00004141"/>
    </source>
</evidence>
<evidence type="ECO:0000313" key="10">
    <source>
        <dbReference type="EMBL" id="RMY89607.1"/>
    </source>
</evidence>
<dbReference type="GO" id="GO:0005351">
    <property type="term" value="F:carbohydrate:proton symporter activity"/>
    <property type="evidence" value="ECO:0007669"/>
    <property type="project" value="TreeGrafter"/>
</dbReference>
<keyword evidence="4 8" id="KW-0812">Transmembrane</keyword>
<keyword evidence="3" id="KW-0813">Transport</keyword>
<dbReference type="AlphaFoldDB" id="A0A3M7FLS6"/>
<dbReference type="Pfam" id="PF00083">
    <property type="entry name" value="Sugar_tr"/>
    <property type="match status" value="1"/>
</dbReference>
<comment type="similarity">
    <text evidence="2">Belongs to the major facilitator superfamily. Sugar transporter (TC 2.A.1.1) family.</text>
</comment>
<feature type="transmembrane region" description="Helical" evidence="8">
    <location>
        <begin position="133"/>
        <end position="152"/>
    </location>
</feature>
<dbReference type="InterPro" id="IPR020846">
    <property type="entry name" value="MFS_dom"/>
</dbReference>
<dbReference type="InterPro" id="IPR005828">
    <property type="entry name" value="MFS_sugar_transport-like"/>
</dbReference>
<feature type="transmembrane region" description="Helical" evidence="8">
    <location>
        <begin position="191"/>
        <end position="211"/>
    </location>
</feature>
<dbReference type="PANTHER" id="PTHR48022:SF14">
    <property type="entry name" value="MAJOR FACILITATOR SUPERFAMILY (MFS) PROFILE DOMAIN-CONTAINING PROTEIN-RELATED"/>
    <property type="match status" value="1"/>
</dbReference>
<dbReference type="PANTHER" id="PTHR48022">
    <property type="entry name" value="PLASTIDIC GLUCOSE TRANSPORTER 4"/>
    <property type="match status" value="1"/>
</dbReference>
<dbReference type="PROSITE" id="PS50850">
    <property type="entry name" value="MFS"/>
    <property type="match status" value="1"/>
</dbReference>
<dbReference type="SUPFAM" id="SSF103473">
    <property type="entry name" value="MFS general substrate transporter"/>
    <property type="match status" value="1"/>
</dbReference>
<feature type="transmembrane region" description="Helical" evidence="8">
    <location>
        <begin position="226"/>
        <end position="245"/>
    </location>
</feature>
<feature type="transmembrane region" description="Helical" evidence="8">
    <location>
        <begin position="104"/>
        <end position="121"/>
    </location>
</feature>
<dbReference type="InterPro" id="IPR003663">
    <property type="entry name" value="Sugar/inositol_transpt"/>
</dbReference>
<evidence type="ECO:0000256" key="5">
    <source>
        <dbReference type="ARBA" id="ARBA00022989"/>
    </source>
</evidence>
<accession>A0A3M7FLS6</accession>
<dbReference type="PROSITE" id="PS00216">
    <property type="entry name" value="SUGAR_TRANSPORT_1"/>
    <property type="match status" value="1"/>
</dbReference>
<feature type="transmembrane region" description="Helical" evidence="8">
    <location>
        <begin position="59"/>
        <end position="84"/>
    </location>
</feature>
<feature type="transmembrane region" description="Helical" evidence="8">
    <location>
        <begin position="408"/>
        <end position="434"/>
    </location>
</feature>
<protein>
    <recommendedName>
        <fullName evidence="9">Major facilitator superfamily (MFS) profile domain-containing protein</fullName>
    </recommendedName>
</protein>
<comment type="subcellular location">
    <subcellularLocation>
        <location evidence="1">Membrane</location>
        <topology evidence="1">Multi-pass membrane protein</topology>
    </subcellularLocation>
</comment>
<feature type="transmembrane region" description="Helical" evidence="8">
    <location>
        <begin position="158"/>
        <end position="179"/>
    </location>
</feature>
<evidence type="ECO:0000256" key="8">
    <source>
        <dbReference type="SAM" id="Phobius"/>
    </source>
</evidence>
<comment type="caution">
    <text evidence="10">The sequence shown here is derived from an EMBL/GenBank/DDBJ whole genome shotgun (WGS) entry which is preliminary data.</text>
</comment>
<dbReference type="InterPro" id="IPR050360">
    <property type="entry name" value="MFS_Sugar_Transporters"/>
</dbReference>
<dbReference type="GO" id="GO:0016020">
    <property type="term" value="C:membrane"/>
    <property type="evidence" value="ECO:0007669"/>
    <property type="project" value="UniProtKB-SubCell"/>
</dbReference>
<name>A0A3M7FLS6_HORWE</name>